<proteinExistence type="inferred from homology"/>
<name>A0A9X3EPG9_9BACT</name>
<dbReference type="AlphaFoldDB" id="A0A9X3EPG9"/>
<sequence length="296" mass="32323">MDLRQLRYFLAVVDEQGFRAASRALHVSQPPLTRAVHELEEELGVTLLARGHEGAEPTPAGKRLVRHARKILAALEQARVDVRAMGRPRDVLRVGHVLPEYLSHPRAARVLASLRRRVSLEVTPVLPRKAGQAIRSGALDLALVFLPFEHDEGPLIALPVLTDELVAAVPAGHALAQETRVSLAALAAERLVLFPRRAMPERHDEILGHFARGRLMPRIETVGPSLREALSQVAAGRGISLVPRRASEAHADLAVALRPVRQLSAAWTLAAVVRPDPPPQVLAVIRALRRTDPRAA</sequence>
<evidence type="ECO:0000259" key="5">
    <source>
        <dbReference type="PROSITE" id="PS50931"/>
    </source>
</evidence>
<dbReference type="Pfam" id="PF00126">
    <property type="entry name" value="HTH_1"/>
    <property type="match status" value="1"/>
</dbReference>
<dbReference type="PANTHER" id="PTHR30346:SF28">
    <property type="entry name" value="HTH-TYPE TRANSCRIPTIONAL REGULATOR CYNR"/>
    <property type="match status" value="1"/>
</dbReference>
<evidence type="ECO:0000256" key="4">
    <source>
        <dbReference type="ARBA" id="ARBA00023163"/>
    </source>
</evidence>
<keyword evidence="4" id="KW-0804">Transcription</keyword>
<dbReference type="GO" id="GO:0003677">
    <property type="term" value="F:DNA binding"/>
    <property type="evidence" value="ECO:0007669"/>
    <property type="project" value="UniProtKB-KW"/>
</dbReference>
<dbReference type="SUPFAM" id="SSF53850">
    <property type="entry name" value="Periplasmic binding protein-like II"/>
    <property type="match status" value="1"/>
</dbReference>
<keyword evidence="7" id="KW-1185">Reference proteome</keyword>
<dbReference type="PANTHER" id="PTHR30346">
    <property type="entry name" value="TRANSCRIPTIONAL DUAL REGULATOR HCAR-RELATED"/>
    <property type="match status" value="1"/>
</dbReference>
<dbReference type="InterPro" id="IPR036390">
    <property type="entry name" value="WH_DNA-bd_sf"/>
</dbReference>
<dbReference type="SUPFAM" id="SSF46785">
    <property type="entry name" value="Winged helix' DNA-binding domain"/>
    <property type="match status" value="1"/>
</dbReference>
<feature type="domain" description="HTH lysR-type" evidence="5">
    <location>
        <begin position="1"/>
        <end position="58"/>
    </location>
</feature>
<evidence type="ECO:0000313" key="7">
    <source>
        <dbReference type="Proteomes" id="UP001150924"/>
    </source>
</evidence>
<dbReference type="InterPro" id="IPR005119">
    <property type="entry name" value="LysR_subst-bd"/>
</dbReference>
<dbReference type="InterPro" id="IPR036388">
    <property type="entry name" value="WH-like_DNA-bd_sf"/>
</dbReference>
<dbReference type="EMBL" id="JAPNKE010000002">
    <property type="protein sequence ID" value="MCY1007877.1"/>
    <property type="molecule type" value="Genomic_DNA"/>
</dbReference>
<dbReference type="Gene3D" id="1.10.10.10">
    <property type="entry name" value="Winged helix-like DNA-binding domain superfamily/Winged helix DNA-binding domain"/>
    <property type="match status" value="1"/>
</dbReference>
<dbReference type="InterPro" id="IPR000847">
    <property type="entry name" value="LysR_HTH_N"/>
</dbReference>
<dbReference type="GO" id="GO:0003700">
    <property type="term" value="F:DNA-binding transcription factor activity"/>
    <property type="evidence" value="ECO:0007669"/>
    <property type="project" value="InterPro"/>
</dbReference>
<evidence type="ECO:0000313" key="6">
    <source>
        <dbReference type="EMBL" id="MCY1007877.1"/>
    </source>
</evidence>
<organism evidence="6 7">
    <name type="scientific">Nannocystis pusilla</name>
    <dbReference type="NCBI Taxonomy" id="889268"/>
    <lineage>
        <taxon>Bacteria</taxon>
        <taxon>Pseudomonadati</taxon>
        <taxon>Myxococcota</taxon>
        <taxon>Polyangia</taxon>
        <taxon>Nannocystales</taxon>
        <taxon>Nannocystaceae</taxon>
        <taxon>Nannocystis</taxon>
    </lineage>
</organism>
<gene>
    <name evidence="6" type="ORF">OV079_20420</name>
</gene>
<keyword evidence="2" id="KW-0805">Transcription regulation</keyword>
<dbReference type="RefSeq" id="WP_267770515.1">
    <property type="nucleotide sequence ID" value="NZ_JAPNKE010000002.1"/>
</dbReference>
<reference evidence="6" key="1">
    <citation type="submission" date="2022-11" db="EMBL/GenBank/DDBJ databases">
        <title>Minimal conservation of predation-associated metabolite biosynthetic gene clusters underscores biosynthetic potential of Myxococcota including descriptions for ten novel species: Archangium lansinium sp. nov., Myxococcus landrumus sp. nov., Nannocystis bai.</title>
        <authorList>
            <person name="Ahearne A."/>
            <person name="Stevens C."/>
            <person name="Phillips K."/>
        </authorList>
    </citation>
    <scope>NUCLEOTIDE SEQUENCE</scope>
    <source>
        <strain evidence="6">Na p29</strain>
    </source>
</reference>
<dbReference type="PRINTS" id="PR00039">
    <property type="entry name" value="HTHLYSR"/>
</dbReference>
<dbReference type="CDD" id="cd08414">
    <property type="entry name" value="PBP2_LTTR_aromatics_like"/>
    <property type="match status" value="1"/>
</dbReference>
<evidence type="ECO:0000256" key="3">
    <source>
        <dbReference type="ARBA" id="ARBA00023125"/>
    </source>
</evidence>
<protein>
    <submittedName>
        <fullName evidence="6">LysR family transcriptional regulator</fullName>
    </submittedName>
</protein>
<evidence type="ECO:0000256" key="1">
    <source>
        <dbReference type="ARBA" id="ARBA00009437"/>
    </source>
</evidence>
<comment type="caution">
    <text evidence="6">The sequence shown here is derived from an EMBL/GenBank/DDBJ whole genome shotgun (WGS) entry which is preliminary data.</text>
</comment>
<dbReference type="Proteomes" id="UP001150924">
    <property type="component" value="Unassembled WGS sequence"/>
</dbReference>
<evidence type="ECO:0000256" key="2">
    <source>
        <dbReference type="ARBA" id="ARBA00023015"/>
    </source>
</evidence>
<dbReference type="Gene3D" id="3.40.190.10">
    <property type="entry name" value="Periplasmic binding protein-like II"/>
    <property type="match status" value="2"/>
</dbReference>
<keyword evidence="3" id="KW-0238">DNA-binding</keyword>
<dbReference type="GO" id="GO:0032993">
    <property type="term" value="C:protein-DNA complex"/>
    <property type="evidence" value="ECO:0007669"/>
    <property type="project" value="TreeGrafter"/>
</dbReference>
<comment type="similarity">
    <text evidence="1">Belongs to the LysR transcriptional regulatory family.</text>
</comment>
<dbReference type="Pfam" id="PF03466">
    <property type="entry name" value="LysR_substrate"/>
    <property type="match status" value="1"/>
</dbReference>
<dbReference type="PROSITE" id="PS50931">
    <property type="entry name" value="HTH_LYSR"/>
    <property type="match status" value="1"/>
</dbReference>
<dbReference type="FunFam" id="1.10.10.10:FF:000001">
    <property type="entry name" value="LysR family transcriptional regulator"/>
    <property type="match status" value="1"/>
</dbReference>
<accession>A0A9X3EPG9</accession>